<feature type="transmembrane region" description="Helical" evidence="1">
    <location>
        <begin position="157"/>
        <end position="175"/>
    </location>
</feature>
<organism evidence="3 4">
    <name type="scientific">Herbinix hemicellulosilytica</name>
    <dbReference type="NCBI Taxonomy" id="1564487"/>
    <lineage>
        <taxon>Bacteria</taxon>
        <taxon>Bacillati</taxon>
        <taxon>Bacillota</taxon>
        <taxon>Clostridia</taxon>
        <taxon>Lachnospirales</taxon>
        <taxon>Lachnospiraceae</taxon>
        <taxon>Herbinix</taxon>
    </lineage>
</organism>
<dbReference type="GO" id="GO:0004175">
    <property type="term" value="F:endopeptidase activity"/>
    <property type="evidence" value="ECO:0007669"/>
    <property type="project" value="UniProtKB-ARBA"/>
</dbReference>
<dbReference type="EMBL" id="CVTD020000020">
    <property type="protein sequence ID" value="CRZ35111.1"/>
    <property type="molecule type" value="Genomic_DNA"/>
</dbReference>
<gene>
    <name evidence="3" type="ORF">HHT355_1912</name>
</gene>
<keyword evidence="1" id="KW-0812">Transmembrane</keyword>
<sequence>MSDGQKNSASEWIEEIIKIVCYISLPLILLFTGTMLSSVIFSGNINTDVNAASDFFQVLVSFSFPMLISLAIIPIAIQVFLQHNNFERLGFVKKPKRWSFIVCVALSAIIVLVTIYLNKKLETEISAMTICIHFLAVAISEEVILRSVIMHEMKNIISNNFLLCIINAIIFAFVYHSSEDFLSNLLVRVPLGFVLSYARLKSNDIYLPIALHWAYNMAVTAIG</sequence>
<feature type="transmembrane region" description="Helical" evidence="1">
    <location>
        <begin position="20"/>
        <end position="43"/>
    </location>
</feature>
<name>A0A0H5SK12_HERHM</name>
<proteinExistence type="predicted"/>
<feature type="domain" description="CAAX prenyl protease 2/Lysostaphin resistance protein A-like" evidence="2">
    <location>
        <begin position="128"/>
        <end position="217"/>
    </location>
</feature>
<keyword evidence="1" id="KW-0472">Membrane</keyword>
<evidence type="ECO:0000256" key="1">
    <source>
        <dbReference type="SAM" id="Phobius"/>
    </source>
</evidence>
<dbReference type="GO" id="GO:0080120">
    <property type="term" value="P:CAAX-box protein maturation"/>
    <property type="evidence" value="ECO:0007669"/>
    <property type="project" value="UniProtKB-ARBA"/>
</dbReference>
<protein>
    <recommendedName>
        <fullName evidence="2">CAAX prenyl protease 2/Lysostaphin resistance protein A-like domain-containing protein</fullName>
    </recommendedName>
</protein>
<feature type="transmembrane region" description="Helical" evidence="1">
    <location>
        <begin position="98"/>
        <end position="119"/>
    </location>
</feature>
<evidence type="ECO:0000259" key="2">
    <source>
        <dbReference type="Pfam" id="PF02517"/>
    </source>
</evidence>
<keyword evidence="4" id="KW-1185">Reference proteome</keyword>
<evidence type="ECO:0000313" key="3">
    <source>
        <dbReference type="EMBL" id="CRZ35111.1"/>
    </source>
</evidence>
<dbReference type="Pfam" id="PF02517">
    <property type="entry name" value="Rce1-like"/>
    <property type="match status" value="1"/>
</dbReference>
<dbReference type="Proteomes" id="UP000236497">
    <property type="component" value="Unassembled WGS sequence"/>
</dbReference>
<accession>A0A0H5SK12</accession>
<evidence type="ECO:0000313" key="4">
    <source>
        <dbReference type="Proteomes" id="UP000236497"/>
    </source>
</evidence>
<keyword evidence="1" id="KW-1133">Transmembrane helix</keyword>
<reference evidence="3 4" key="1">
    <citation type="submission" date="2015-06" db="EMBL/GenBank/DDBJ databases">
        <authorList>
            <person name="Wibberg Daniel"/>
        </authorList>
    </citation>
    <scope>NUCLEOTIDE SEQUENCE [LARGE SCALE GENOMIC DNA]</scope>
    <source>
        <strain evidence="3 4">T3/55T</strain>
    </source>
</reference>
<feature type="transmembrane region" description="Helical" evidence="1">
    <location>
        <begin position="55"/>
        <end position="77"/>
    </location>
</feature>
<feature type="transmembrane region" description="Helical" evidence="1">
    <location>
        <begin position="125"/>
        <end position="145"/>
    </location>
</feature>
<dbReference type="AlphaFoldDB" id="A0A0H5SK12"/>
<dbReference type="InterPro" id="IPR003675">
    <property type="entry name" value="Rce1/LyrA-like_dom"/>
</dbReference>
<dbReference type="RefSeq" id="WP_103203208.1">
    <property type="nucleotide sequence ID" value="NZ_CVTD020000020.1"/>
</dbReference>
<dbReference type="OrthoDB" id="1716942at2"/>